<dbReference type="EMBL" id="CM023482">
    <property type="protein sequence ID" value="KAH6938188.1"/>
    <property type="molecule type" value="Genomic_DNA"/>
</dbReference>
<reference evidence="1" key="1">
    <citation type="submission" date="2020-05" db="EMBL/GenBank/DDBJ databases">
        <title>Large-scale comparative analyses of tick genomes elucidate their genetic diversity and vector capacities.</title>
        <authorList>
            <person name="Jia N."/>
            <person name="Wang J."/>
            <person name="Shi W."/>
            <person name="Du L."/>
            <person name="Sun Y."/>
            <person name="Zhan W."/>
            <person name="Jiang J."/>
            <person name="Wang Q."/>
            <person name="Zhang B."/>
            <person name="Ji P."/>
            <person name="Sakyi L.B."/>
            <person name="Cui X."/>
            <person name="Yuan T."/>
            <person name="Jiang B."/>
            <person name="Yang W."/>
            <person name="Lam T.T.-Y."/>
            <person name="Chang Q."/>
            <person name="Ding S."/>
            <person name="Wang X."/>
            <person name="Zhu J."/>
            <person name="Ruan X."/>
            <person name="Zhao L."/>
            <person name="Wei J."/>
            <person name="Que T."/>
            <person name="Du C."/>
            <person name="Cheng J."/>
            <person name="Dai P."/>
            <person name="Han X."/>
            <person name="Huang E."/>
            <person name="Gao Y."/>
            <person name="Liu J."/>
            <person name="Shao H."/>
            <person name="Ye R."/>
            <person name="Li L."/>
            <person name="Wei W."/>
            <person name="Wang X."/>
            <person name="Wang C."/>
            <person name="Yang T."/>
            <person name="Huo Q."/>
            <person name="Li W."/>
            <person name="Guo W."/>
            <person name="Chen H."/>
            <person name="Zhou L."/>
            <person name="Ni X."/>
            <person name="Tian J."/>
            <person name="Zhou Y."/>
            <person name="Sheng Y."/>
            <person name="Liu T."/>
            <person name="Pan Y."/>
            <person name="Xia L."/>
            <person name="Li J."/>
            <person name="Zhao F."/>
            <person name="Cao W."/>
        </authorList>
    </citation>
    <scope>NUCLEOTIDE SEQUENCE</scope>
    <source>
        <strain evidence="1">Hyas-2018</strain>
    </source>
</reference>
<evidence type="ECO:0000313" key="2">
    <source>
        <dbReference type="Proteomes" id="UP000821845"/>
    </source>
</evidence>
<dbReference type="Proteomes" id="UP000821845">
    <property type="component" value="Chromosome 2"/>
</dbReference>
<sequence length="1063" mass="116815">MHGSSKKLARSNSQRPLSFPEGRQVIGSVTHGGHSPDVTYDASRTRSADSTPSAVPLSSVHRLYDASRTRSGESAPIASPVSPSPSYHAFTWPTNVSTNAQKPSLAPQLSLVSTRNQPAADVPSEERSCQRSVEPLPAVSDTSRSDSSAGYFVPETRLFTVCKQATFPPPIESQEVEPLPLVVRPNARPTEEGHSEAESSASGTIARTCVFAMSFPVTKQRPNVAPSTAKALRRTSTSEHPAQALAAQKSIAQQHTAEVPIREPTTGSTPRSVESTRLLLEHFNVNNKELAAQHNKETHDVPIASTANARSPSSNSQSHLLKFATRRRQLRVHLQDSAYVCKPSVAVDKVSTLKHSHNAASGNITLTDMAESFKGKNWMRQLEASSRAPDSQRQPQAVEEEQQEDDIRVSFILLWPVPVNSKKLTCSSPSCIRNTLYLDNLLPWEEERPCNDFYSFVCSRWTSQFAASSFFTDDVSTDDDYAVYLERRLHKLIRDSRGPMSDLHAKCMNHKLIDDEGWEPLLQLMYHVSLEGFPLTPPIRKTISAWKTAGKLVRKTGTLALLSVGVASHPTEAAKDVVSVGPPEMLTSGAVHLDINQAISLYTSSVFSAKRALSKQFVPPVYATDVVRFATSIEKLGEGRPHTAGDAKMDVASEQSPYLEFLMEVFAGSKASIFSGEGTDILIESPRIVVNIIKLVTSEQAHTVLNYLCVRLMIQTSALIPESDLTNFYATLVYGKRRSAMNRWEVCVRVVDKALFPLVAASLLAELRTPVAKYVDLARDIKAAFQRSADASPYLDVASKGSVSNLLAGTDMRVFSPQWVSESNLVDAYERSLPAIKEDTSALETFIALHEYTFMDSLARGSAQRWRRSAFALDCWYEAHPNTVYVPLLVFSVTEDFAEGTSPLQIPRAGPRVGKCLFDTLMSNLSVDVALDDVAEKQGDSWLTAPTRAMLQDVESCLAGVPASVATGFDRFRDALAIRAAYAHFRAKAGNLSLRLKNRHVLTEDQLFFVIAVLQACRKSAGRELRTEEGQGWLAALRNSNDFSASYNCSSDDPMNPDHKCVR</sequence>
<name>A0ACB7STK6_HYAAI</name>
<protein>
    <submittedName>
        <fullName evidence="1">Uncharacterized protein</fullName>
    </submittedName>
</protein>
<evidence type="ECO:0000313" key="1">
    <source>
        <dbReference type="EMBL" id="KAH6938188.1"/>
    </source>
</evidence>
<organism evidence="1 2">
    <name type="scientific">Hyalomma asiaticum</name>
    <name type="common">Tick</name>
    <dbReference type="NCBI Taxonomy" id="266040"/>
    <lineage>
        <taxon>Eukaryota</taxon>
        <taxon>Metazoa</taxon>
        <taxon>Ecdysozoa</taxon>
        <taxon>Arthropoda</taxon>
        <taxon>Chelicerata</taxon>
        <taxon>Arachnida</taxon>
        <taxon>Acari</taxon>
        <taxon>Parasitiformes</taxon>
        <taxon>Ixodida</taxon>
        <taxon>Ixodoidea</taxon>
        <taxon>Ixodidae</taxon>
        <taxon>Hyalomminae</taxon>
        <taxon>Hyalomma</taxon>
    </lineage>
</organism>
<keyword evidence="2" id="KW-1185">Reference proteome</keyword>
<accession>A0ACB7STK6</accession>
<comment type="caution">
    <text evidence="1">The sequence shown here is derived from an EMBL/GenBank/DDBJ whole genome shotgun (WGS) entry which is preliminary data.</text>
</comment>
<proteinExistence type="predicted"/>
<gene>
    <name evidence="1" type="ORF">HPB50_007360</name>
</gene>